<evidence type="ECO:0000313" key="1">
    <source>
        <dbReference type="EMBL" id="PZX34100.1"/>
    </source>
</evidence>
<reference evidence="1" key="1">
    <citation type="submission" date="2018-06" db="EMBL/GenBank/DDBJ databases">
        <title>Genomic Encyclopedia of Type Strains, Phase IV (KMG-V): Genome sequencing to study the core and pangenomes of soil and plant-associated prokaryotes.</title>
        <authorList>
            <person name="Whitman W."/>
        </authorList>
    </citation>
    <scope>NUCLEOTIDE SEQUENCE [LARGE SCALE GENOMIC DNA]</scope>
    <source>
        <strain evidence="1">MLR2-44</strain>
    </source>
</reference>
<proteinExistence type="predicted"/>
<name>A0A2W7PK18_9BURK</name>
<dbReference type="Proteomes" id="UP000249638">
    <property type="component" value="Unassembled WGS sequence"/>
</dbReference>
<accession>A0A2W7PK18</accession>
<keyword evidence="2" id="KW-1185">Reference proteome</keyword>
<comment type="caution">
    <text evidence="1">The sequence shown here is derived from an EMBL/GenBank/DDBJ whole genome shotgun (WGS) entry which is preliminary data.</text>
</comment>
<dbReference type="EMBL" id="QKZN01000001">
    <property type="protein sequence ID" value="PZX34100.1"/>
    <property type="molecule type" value="Genomic_DNA"/>
</dbReference>
<gene>
    <name evidence="1" type="ORF">C7416_101383</name>
</gene>
<dbReference type="AlphaFoldDB" id="A0A2W7PK18"/>
<protein>
    <submittedName>
        <fullName evidence="1">Uncharacterized protein</fullName>
    </submittedName>
</protein>
<sequence>MSIGLIAAIMVALLCVTVWRALWRCSHPYRMRYRRCAVQRQRAGLCRPGHRHHDG</sequence>
<evidence type="ECO:0000313" key="2">
    <source>
        <dbReference type="Proteomes" id="UP000249638"/>
    </source>
</evidence>
<organism evidence="1 2">
    <name type="scientific">Cupriavidus phytorum</name>
    <dbReference type="NCBI Taxonomy" id="3024399"/>
    <lineage>
        <taxon>Bacteria</taxon>
        <taxon>Pseudomonadati</taxon>
        <taxon>Pseudomonadota</taxon>
        <taxon>Betaproteobacteria</taxon>
        <taxon>Burkholderiales</taxon>
        <taxon>Burkholderiaceae</taxon>
        <taxon>Cupriavidus</taxon>
    </lineage>
</organism>